<proteinExistence type="predicted"/>
<feature type="transmembrane region" description="Helical" evidence="12">
    <location>
        <begin position="262"/>
        <end position="285"/>
    </location>
</feature>
<keyword evidence="5 12" id="KW-1133">Transmembrane helix</keyword>
<evidence type="ECO:0000313" key="15">
    <source>
        <dbReference type="Proteomes" id="UP000078561"/>
    </source>
</evidence>
<feature type="compositionally biased region" description="Polar residues" evidence="11">
    <location>
        <begin position="547"/>
        <end position="556"/>
    </location>
</feature>
<dbReference type="InterPro" id="IPR027469">
    <property type="entry name" value="Cation_efflux_TMD_sf"/>
</dbReference>
<dbReference type="STRING" id="4829.A0A163MT21"/>
<evidence type="ECO:0000256" key="6">
    <source>
        <dbReference type="ARBA" id="ARBA00023034"/>
    </source>
</evidence>
<keyword evidence="8 12" id="KW-0472">Membrane</keyword>
<dbReference type="Gene3D" id="1.20.1510.10">
    <property type="entry name" value="Cation efflux protein transmembrane domain"/>
    <property type="match status" value="1"/>
</dbReference>
<evidence type="ECO:0000256" key="1">
    <source>
        <dbReference type="ARBA" id="ARBA00004166"/>
    </source>
</evidence>
<dbReference type="GO" id="GO:0008324">
    <property type="term" value="F:monoatomic cation transmembrane transporter activity"/>
    <property type="evidence" value="ECO:0007669"/>
    <property type="project" value="InterPro"/>
</dbReference>
<keyword evidence="4" id="KW-0862">Zinc</keyword>
<dbReference type="InterPro" id="IPR058533">
    <property type="entry name" value="Cation_efflux_TM"/>
</dbReference>
<evidence type="ECO:0000256" key="7">
    <source>
        <dbReference type="ARBA" id="ARBA00023065"/>
    </source>
</evidence>
<feature type="compositionally biased region" description="Basic residues" evidence="11">
    <location>
        <begin position="200"/>
        <end position="210"/>
    </location>
</feature>
<dbReference type="OrthoDB" id="5382797at2759"/>
<name>A0A163MT21_ABSGL</name>
<dbReference type="PANTHER" id="PTHR46531:SF1">
    <property type="entry name" value="ZINC TRANSPORTER 6"/>
    <property type="match status" value="1"/>
</dbReference>
<dbReference type="GO" id="GO:0006829">
    <property type="term" value="P:zinc ion transport"/>
    <property type="evidence" value="ECO:0007669"/>
    <property type="project" value="TreeGrafter"/>
</dbReference>
<comment type="subunit">
    <text evidence="9">Heterodimer with SLC30A5; form a functional zinc ion transmembrane transporter.</text>
</comment>
<feature type="region of interest" description="Disordered" evidence="11">
    <location>
        <begin position="535"/>
        <end position="556"/>
    </location>
</feature>
<sequence>MQSTRRFNKRQPISVTALPVKVETTASLGIKAPVQGSPYQSHQVLGQAEHTSALHDHTHGAESHPQNPYEPAVPTTTYDTLYQENPHPGHDHSHLDHAHDHQHHLHSDYNQQQQQHFGHGHQPHFEHDHSHQSPAPVHDHSLHDSSHNHSHHDHSAHGHAHSHDHSHHDHAHHDHSHHDHAHHDHSHHDHSSHAHDHHDHGHGHDHHHHSYPPVFTPPLPSWGELFATLSPAQKTVFTWFMIHSAIGIWVYCIGTSNGNLAVVGFSYLVIFDALGVLNSFVSSIIRTSPAYGASNTKRPFGAHRYEIVFAMATTVYLLFATMHNTKESLEHFLLEGHHGGEHHEEASSFGFGMFLAMAVAIGTCCLACVALRNHDNFVRFLRRTPPTVHGFSYKVLNRARGNPIHVILSNIYSFSIVSCGLMVLVINMLGLASSSMDKLVALAESVVMFYLGYPTAKALANLLLQTTPNTVRNGVETRLFEIRQDPSIISVDRVHFWQNTYGRCVGTLEVQVRPDADEQAVLQLVYQKLEGLTSNSSDNYDDEGQPSELTVSIIKT</sequence>
<dbReference type="SUPFAM" id="SSF161111">
    <property type="entry name" value="Cation efflux protein transmembrane domain-like"/>
    <property type="match status" value="1"/>
</dbReference>
<feature type="compositionally biased region" description="Basic and acidic residues" evidence="11">
    <location>
        <begin position="87"/>
        <end position="99"/>
    </location>
</feature>
<feature type="region of interest" description="Disordered" evidence="11">
    <location>
        <begin position="80"/>
        <end position="212"/>
    </location>
</feature>
<dbReference type="PANTHER" id="PTHR46531">
    <property type="entry name" value="ZINC TRANSPORTER 6"/>
    <property type="match status" value="1"/>
</dbReference>
<dbReference type="GO" id="GO:0016020">
    <property type="term" value="C:membrane"/>
    <property type="evidence" value="ECO:0007669"/>
    <property type="project" value="InterPro"/>
</dbReference>
<evidence type="ECO:0000256" key="3">
    <source>
        <dbReference type="ARBA" id="ARBA00022692"/>
    </source>
</evidence>
<keyword evidence="7" id="KW-0406">Ion transport</keyword>
<evidence type="ECO:0000256" key="11">
    <source>
        <dbReference type="SAM" id="MobiDB-lite"/>
    </source>
</evidence>
<evidence type="ECO:0000256" key="12">
    <source>
        <dbReference type="SAM" id="Phobius"/>
    </source>
</evidence>
<protein>
    <recommendedName>
        <fullName evidence="13">Cation efflux protein transmembrane domain-containing protein</fullName>
    </recommendedName>
</protein>
<evidence type="ECO:0000256" key="4">
    <source>
        <dbReference type="ARBA" id="ARBA00022833"/>
    </source>
</evidence>
<dbReference type="EMBL" id="LT554895">
    <property type="protein sequence ID" value="SAM08371.1"/>
    <property type="molecule type" value="Genomic_DNA"/>
</dbReference>
<feature type="transmembrane region" description="Helical" evidence="12">
    <location>
        <begin position="404"/>
        <end position="426"/>
    </location>
</feature>
<dbReference type="Pfam" id="PF01545">
    <property type="entry name" value="Cation_efflux"/>
    <property type="match status" value="1"/>
</dbReference>
<dbReference type="GO" id="GO:0030003">
    <property type="term" value="P:intracellular monoatomic cation homeostasis"/>
    <property type="evidence" value="ECO:0007669"/>
    <property type="project" value="UniProtKB-ARBA"/>
</dbReference>
<feature type="transmembrane region" description="Helical" evidence="12">
    <location>
        <begin position="446"/>
        <end position="464"/>
    </location>
</feature>
<accession>A0A163MT21</accession>
<feature type="compositionally biased region" description="Basic residues" evidence="11">
    <location>
        <begin position="168"/>
        <end position="185"/>
    </location>
</feature>
<feature type="transmembrane region" description="Helical" evidence="12">
    <location>
        <begin position="349"/>
        <end position="371"/>
    </location>
</feature>
<comment type="subcellular location">
    <subcellularLocation>
        <location evidence="1">Golgi apparatus</location>
        <location evidence="1">trans-Golgi network membrane</location>
        <topology evidence="1">Multi-pass membrane protein</topology>
    </subcellularLocation>
</comment>
<reference evidence="14" key="1">
    <citation type="submission" date="2016-04" db="EMBL/GenBank/DDBJ databases">
        <authorList>
            <person name="Evans L.H."/>
            <person name="Alamgir A."/>
            <person name="Owens N."/>
            <person name="Weber N.D."/>
            <person name="Virtaneva K."/>
            <person name="Barbian K."/>
            <person name="Babar A."/>
            <person name="Rosenke K."/>
        </authorList>
    </citation>
    <scope>NUCLEOTIDE SEQUENCE [LARGE SCALE GENOMIC DNA]</scope>
    <source>
        <strain evidence="14">CBS 101.48</strain>
    </source>
</reference>
<evidence type="ECO:0000256" key="8">
    <source>
        <dbReference type="ARBA" id="ARBA00023136"/>
    </source>
</evidence>
<evidence type="ECO:0000313" key="14">
    <source>
        <dbReference type="EMBL" id="SAM08371.1"/>
    </source>
</evidence>
<evidence type="ECO:0000256" key="5">
    <source>
        <dbReference type="ARBA" id="ARBA00022989"/>
    </source>
</evidence>
<evidence type="ECO:0000256" key="9">
    <source>
        <dbReference type="ARBA" id="ARBA00038600"/>
    </source>
</evidence>
<dbReference type="OMA" id="KECRSSM"/>
<feature type="transmembrane region" description="Helical" evidence="12">
    <location>
        <begin position="305"/>
        <end position="323"/>
    </location>
</feature>
<evidence type="ECO:0000256" key="2">
    <source>
        <dbReference type="ARBA" id="ARBA00022448"/>
    </source>
</evidence>
<feature type="region of interest" description="Disordered" evidence="11">
    <location>
        <begin position="54"/>
        <end position="73"/>
    </location>
</feature>
<dbReference type="GO" id="GO:0005794">
    <property type="term" value="C:Golgi apparatus"/>
    <property type="evidence" value="ECO:0007669"/>
    <property type="project" value="UniProtKB-SubCell"/>
</dbReference>
<keyword evidence="2" id="KW-0813">Transport</keyword>
<gene>
    <name evidence="14" type="primary">ABSGL_14034.1 scaffold 14385</name>
</gene>
<keyword evidence="6" id="KW-0333">Golgi apparatus</keyword>
<feature type="domain" description="Cation efflux protein transmembrane" evidence="13">
    <location>
        <begin position="260"/>
        <end position="463"/>
    </location>
</feature>
<dbReference type="InterPro" id="IPR052005">
    <property type="entry name" value="CDF_SLC30A"/>
</dbReference>
<feature type="transmembrane region" description="Helical" evidence="12">
    <location>
        <begin position="236"/>
        <end position="256"/>
    </location>
</feature>
<dbReference type="AlphaFoldDB" id="A0A163MT21"/>
<evidence type="ECO:0000256" key="10">
    <source>
        <dbReference type="ARBA" id="ARBA00045455"/>
    </source>
</evidence>
<keyword evidence="3 12" id="KW-0812">Transmembrane</keyword>
<comment type="function">
    <text evidence="10">Has probably no intrinsic transporter activity but together with SLC30A5 forms a functional zinc ion:proton antiporter heterodimer, mediating zinc entry into the lumen of organelles along the secretory pathway. As part of that zinc ion:proton antiporter, contributes to zinc ion homeostasis within the early secretory pathway and regulates the activation and folding of enzymes like alkaline phosphatases and enzymes involved in phosphatidylinositol glycan anchor biosynthesis.</text>
</comment>
<organism evidence="14">
    <name type="scientific">Absidia glauca</name>
    <name type="common">Pin mould</name>
    <dbReference type="NCBI Taxonomy" id="4829"/>
    <lineage>
        <taxon>Eukaryota</taxon>
        <taxon>Fungi</taxon>
        <taxon>Fungi incertae sedis</taxon>
        <taxon>Mucoromycota</taxon>
        <taxon>Mucoromycotina</taxon>
        <taxon>Mucoromycetes</taxon>
        <taxon>Mucorales</taxon>
        <taxon>Cunninghamellaceae</taxon>
        <taxon>Absidia</taxon>
    </lineage>
</organism>
<dbReference type="Proteomes" id="UP000078561">
    <property type="component" value="Unassembled WGS sequence"/>
</dbReference>
<keyword evidence="15" id="KW-1185">Reference proteome</keyword>
<feature type="compositionally biased region" description="Basic and acidic residues" evidence="11">
    <location>
        <begin position="123"/>
        <end position="167"/>
    </location>
</feature>
<evidence type="ECO:0000259" key="13">
    <source>
        <dbReference type="Pfam" id="PF01545"/>
    </source>
</evidence>
<feature type="compositionally biased region" description="Basic and acidic residues" evidence="11">
    <location>
        <begin position="186"/>
        <end position="199"/>
    </location>
</feature>
<dbReference type="InParanoid" id="A0A163MT21"/>
<dbReference type="GO" id="GO:0098771">
    <property type="term" value="P:inorganic ion homeostasis"/>
    <property type="evidence" value="ECO:0007669"/>
    <property type="project" value="UniProtKB-ARBA"/>
</dbReference>